<dbReference type="Gene3D" id="1.20.1050.10">
    <property type="match status" value="4"/>
</dbReference>
<feature type="domain" description="GST C-terminal" evidence="1">
    <location>
        <begin position="284"/>
        <end position="410"/>
    </location>
</feature>
<dbReference type="GO" id="GO:0006749">
    <property type="term" value="P:glutathione metabolic process"/>
    <property type="evidence" value="ECO:0007669"/>
    <property type="project" value="InterPro"/>
</dbReference>
<comment type="caution">
    <text evidence="2">The sequence shown here is derived from an EMBL/GenBank/DDBJ whole genome shotgun (WGS) entry which is preliminary data.</text>
</comment>
<dbReference type="EMBL" id="WJXA01000006">
    <property type="protein sequence ID" value="KAF7140364.1"/>
    <property type="molecule type" value="Genomic_DNA"/>
</dbReference>
<organism evidence="2 3">
    <name type="scientific">Rhododendron simsii</name>
    <name type="common">Sims's rhododendron</name>
    <dbReference type="NCBI Taxonomy" id="118357"/>
    <lineage>
        <taxon>Eukaryota</taxon>
        <taxon>Viridiplantae</taxon>
        <taxon>Streptophyta</taxon>
        <taxon>Embryophyta</taxon>
        <taxon>Tracheophyta</taxon>
        <taxon>Spermatophyta</taxon>
        <taxon>Magnoliopsida</taxon>
        <taxon>eudicotyledons</taxon>
        <taxon>Gunneridae</taxon>
        <taxon>Pentapetalae</taxon>
        <taxon>asterids</taxon>
        <taxon>Ericales</taxon>
        <taxon>Ericaceae</taxon>
        <taxon>Ericoideae</taxon>
        <taxon>Rhodoreae</taxon>
        <taxon>Rhododendron</taxon>
    </lineage>
</organism>
<dbReference type="GO" id="GO:0004364">
    <property type="term" value="F:glutathione transferase activity"/>
    <property type="evidence" value="ECO:0007669"/>
    <property type="project" value="InterPro"/>
</dbReference>
<dbReference type="FunFam" id="1.20.1050.10:FF:000018">
    <property type="entry name" value="Glutathione S-transferase U20"/>
    <property type="match status" value="1"/>
</dbReference>
<dbReference type="InterPro" id="IPR045074">
    <property type="entry name" value="GST_C_Tau"/>
</dbReference>
<gene>
    <name evidence="2" type="ORF">RHSIM_Rhsim06G0184300</name>
</gene>
<proteinExistence type="predicted"/>
<dbReference type="InterPro" id="IPR004046">
    <property type="entry name" value="GST_C"/>
</dbReference>
<dbReference type="SUPFAM" id="SSF47616">
    <property type="entry name" value="GST C-terminal domain-like"/>
    <property type="match status" value="4"/>
</dbReference>
<dbReference type="InterPro" id="IPR010987">
    <property type="entry name" value="Glutathione-S-Trfase_C-like"/>
</dbReference>
<dbReference type="CDD" id="cd03185">
    <property type="entry name" value="GST_C_Tau"/>
    <property type="match status" value="3"/>
</dbReference>
<reference evidence="2" key="1">
    <citation type="submission" date="2019-11" db="EMBL/GenBank/DDBJ databases">
        <authorList>
            <person name="Liu Y."/>
            <person name="Hou J."/>
            <person name="Li T.-Q."/>
            <person name="Guan C.-H."/>
            <person name="Wu X."/>
            <person name="Wu H.-Z."/>
            <person name="Ling F."/>
            <person name="Zhang R."/>
            <person name="Shi X.-G."/>
            <person name="Ren J.-P."/>
            <person name="Chen E.-F."/>
            <person name="Sun J.-M."/>
        </authorList>
    </citation>
    <scope>NUCLEOTIDE SEQUENCE</scope>
    <source>
        <strain evidence="2">Adult_tree_wgs_1</strain>
        <tissue evidence="2">Leaves</tissue>
    </source>
</reference>
<name>A0A834GQK7_RHOSS</name>
<accession>A0A834GQK7</accession>
<dbReference type="Pfam" id="PF00043">
    <property type="entry name" value="GST_C"/>
    <property type="match status" value="4"/>
</dbReference>
<protein>
    <recommendedName>
        <fullName evidence="1">GST C-terminal domain-containing protein</fullName>
    </recommendedName>
</protein>
<feature type="domain" description="GST C-terminal" evidence="1">
    <location>
        <begin position="124"/>
        <end position="216"/>
    </location>
</feature>
<dbReference type="PANTHER" id="PTHR11260:SF773">
    <property type="entry name" value="GLUTATHIONE S-TRANSFERASE U26"/>
    <property type="match status" value="1"/>
</dbReference>
<feature type="domain" description="GST C-terminal" evidence="1">
    <location>
        <begin position="1"/>
        <end position="112"/>
    </location>
</feature>
<dbReference type="PANTHER" id="PTHR11260">
    <property type="entry name" value="GLUTATHIONE S-TRANSFERASE, GST, SUPERFAMILY, GST DOMAIN CONTAINING"/>
    <property type="match status" value="1"/>
</dbReference>
<sequence length="421" mass="49051">MDTTKWMQVYESSRKVWMSKGADQEAGKKELTEWCKLLEEELGDNLYFGVETFGFVDISLVPFYNWFNFFKTFADFSIQAECPNLVKWGERCLEKESVSKSLPNPDQMYAAFLEFNQRKVWMSKGADQEAEKKELTEWCKLLEEELGDNLYFGVETFGFVDISLVPFYNWFNFFKTFADFSFQAECPNLVKWGERCLEKESVSKSLPNPDQMYAAFLEFNQRILEEAAKKELRVIFKLLELELGEKPYFDGENIGLADIALVPSLLGSTHWDLWQLQHRRCCPVLVAWAKRRMEKECVSNSLPDSKKVYDGGKKIWTTKGEEQEVAKKEYIDILKVLEGALGDKPYFGGEEFGFVDVALIPFYSWFYTYETCGNFSIEAECPKLVAWAKRCMERESVSKSLPDPHRVYDFVLQFKKKLGIE</sequence>
<dbReference type="GO" id="GO:0005737">
    <property type="term" value="C:cytoplasm"/>
    <property type="evidence" value="ECO:0007669"/>
    <property type="project" value="TreeGrafter"/>
</dbReference>
<keyword evidence="3" id="KW-1185">Reference proteome</keyword>
<dbReference type="InterPro" id="IPR036282">
    <property type="entry name" value="Glutathione-S-Trfase_C_sf"/>
</dbReference>
<evidence type="ECO:0000313" key="2">
    <source>
        <dbReference type="EMBL" id="KAF7140364.1"/>
    </source>
</evidence>
<dbReference type="OrthoDB" id="4951845at2759"/>
<dbReference type="InterPro" id="IPR045073">
    <property type="entry name" value="Omega/Tau-like"/>
</dbReference>
<evidence type="ECO:0000313" key="3">
    <source>
        <dbReference type="Proteomes" id="UP000626092"/>
    </source>
</evidence>
<dbReference type="Proteomes" id="UP000626092">
    <property type="component" value="Unassembled WGS sequence"/>
</dbReference>
<evidence type="ECO:0000259" key="1">
    <source>
        <dbReference type="PROSITE" id="PS50405"/>
    </source>
</evidence>
<dbReference type="AlphaFoldDB" id="A0A834GQK7"/>
<dbReference type="PROSITE" id="PS50405">
    <property type="entry name" value="GST_CTER"/>
    <property type="match status" value="3"/>
</dbReference>